<feature type="domain" description="Putative sensor" evidence="2">
    <location>
        <begin position="11"/>
        <end position="220"/>
    </location>
</feature>
<keyword evidence="1" id="KW-0472">Membrane</keyword>
<feature type="transmembrane region" description="Helical" evidence="1">
    <location>
        <begin position="36"/>
        <end position="56"/>
    </location>
</feature>
<feature type="transmembrane region" description="Helical" evidence="1">
    <location>
        <begin position="12"/>
        <end position="30"/>
    </location>
</feature>
<dbReference type="EMBL" id="CAEZWQ010000064">
    <property type="protein sequence ID" value="CAB4662900.1"/>
    <property type="molecule type" value="Genomic_DNA"/>
</dbReference>
<evidence type="ECO:0000256" key="1">
    <source>
        <dbReference type="SAM" id="Phobius"/>
    </source>
</evidence>
<dbReference type="Pfam" id="PF13796">
    <property type="entry name" value="Sensor"/>
    <property type="match status" value="1"/>
</dbReference>
<feature type="transmembrane region" description="Helical" evidence="1">
    <location>
        <begin position="188"/>
        <end position="209"/>
    </location>
</feature>
<protein>
    <submittedName>
        <fullName evidence="3">Unannotated protein</fullName>
    </submittedName>
</protein>
<reference evidence="3" key="1">
    <citation type="submission" date="2020-05" db="EMBL/GenBank/DDBJ databases">
        <authorList>
            <person name="Chiriac C."/>
            <person name="Salcher M."/>
            <person name="Ghai R."/>
            <person name="Kavagutti S V."/>
        </authorList>
    </citation>
    <scope>NUCLEOTIDE SEQUENCE</scope>
</reference>
<evidence type="ECO:0000259" key="2">
    <source>
        <dbReference type="Pfam" id="PF13796"/>
    </source>
</evidence>
<name>A0A6J6LLZ4_9ZZZZ</name>
<gene>
    <name evidence="3" type="ORF">UFOPK2275_00657</name>
</gene>
<keyword evidence="1" id="KW-0812">Transmembrane</keyword>
<proteinExistence type="predicted"/>
<dbReference type="InterPro" id="IPR025828">
    <property type="entry name" value="Put_sensor_dom"/>
</dbReference>
<dbReference type="AlphaFoldDB" id="A0A6J6LLZ4"/>
<sequence length="241" mass="27449">MIKKAFHDRLFLVTTFPIALLAFEFVRWTIFDGGFLPFTVLLLLLLLSVAEPFAAFEIRRTNKIMNTEIVQRERPWYRAAFWSWEGIKERLSSVNAWFVVAYVFVAIFFSSLGVIILGLFWASVVVLFFAAGVITPSNWSWIFSINGDDVSGRFSFLLDSEKLKLTIDGFQSSALTIPDQLTWFYSSGWTVALCFFFILLDFLVIPALAKHLRDIAAQLLGANSIADPFAAKVKGWFESRK</sequence>
<organism evidence="3">
    <name type="scientific">freshwater metagenome</name>
    <dbReference type="NCBI Taxonomy" id="449393"/>
    <lineage>
        <taxon>unclassified sequences</taxon>
        <taxon>metagenomes</taxon>
        <taxon>ecological metagenomes</taxon>
    </lineage>
</organism>
<feature type="transmembrane region" description="Helical" evidence="1">
    <location>
        <begin position="97"/>
        <end position="130"/>
    </location>
</feature>
<keyword evidence="1" id="KW-1133">Transmembrane helix</keyword>
<accession>A0A6J6LLZ4</accession>
<evidence type="ECO:0000313" key="3">
    <source>
        <dbReference type="EMBL" id="CAB4662900.1"/>
    </source>
</evidence>